<dbReference type="PANTHER" id="PTHR10422">
    <property type="entry name" value="CYTOCHROME C OXIDASE SUBUNIT 1"/>
    <property type="match status" value="1"/>
</dbReference>
<dbReference type="InterPro" id="IPR036927">
    <property type="entry name" value="Cyt_c_oxase-like_su1_sf"/>
</dbReference>
<evidence type="ECO:0000313" key="3">
    <source>
        <dbReference type="EMBL" id="CAL0313895.1"/>
    </source>
</evidence>
<gene>
    <name evidence="3" type="ORF">LLUT_LOCUS14955</name>
</gene>
<keyword evidence="1" id="KW-0479">Metal-binding</keyword>
<comment type="catalytic activity">
    <reaction evidence="1">
        <text>4 Fe(II)-[cytochrome c] + O2 + 8 H(+)(in) = 4 Fe(III)-[cytochrome c] + 2 H2O + 4 H(+)(out)</text>
        <dbReference type="Rhea" id="RHEA:11436"/>
        <dbReference type="Rhea" id="RHEA-COMP:10350"/>
        <dbReference type="Rhea" id="RHEA-COMP:14399"/>
        <dbReference type="ChEBI" id="CHEBI:15377"/>
        <dbReference type="ChEBI" id="CHEBI:15378"/>
        <dbReference type="ChEBI" id="CHEBI:15379"/>
        <dbReference type="ChEBI" id="CHEBI:29033"/>
        <dbReference type="ChEBI" id="CHEBI:29034"/>
        <dbReference type="EC" id="7.1.1.9"/>
    </reaction>
</comment>
<feature type="domain" description="Cytochrome oxidase subunit I profile" evidence="2">
    <location>
        <begin position="1"/>
        <end position="86"/>
    </location>
</feature>
<dbReference type="GO" id="GO:0004129">
    <property type="term" value="F:cytochrome-c oxidase activity"/>
    <property type="evidence" value="ECO:0007669"/>
    <property type="project" value="UniProtKB-EC"/>
</dbReference>
<keyword evidence="4" id="KW-1185">Reference proteome</keyword>
<dbReference type="Pfam" id="PF00657">
    <property type="entry name" value="Lipase_GDSL"/>
    <property type="match status" value="1"/>
</dbReference>
<dbReference type="PROSITE" id="PS50855">
    <property type="entry name" value="COX1"/>
    <property type="match status" value="1"/>
</dbReference>
<proteinExistence type="inferred from homology"/>
<evidence type="ECO:0000259" key="2">
    <source>
        <dbReference type="PROSITE" id="PS50855"/>
    </source>
</evidence>
<dbReference type="GO" id="GO:0016788">
    <property type="term" value="F:hydrolase activity, acting on ester bonds"/>
    <property type="evidence" value="ECO:0007669"/>
    <property type="project" value="InterPro"/>
</dbReference>
<dbReference type="InterPro" id="IPR023616">
    <property type="entry name" value="Cyt_c_oxase-like_su1_dom"/>
</dbReference>
<dbReference type="GO" id="GO:0006123">
    <property type="term" value="P:mitochondrial electron transport, cytochrome c to oxygen"/>
    <property type="evidence" value="ECO:0007669"/>
    <property type="project" value="TreeGrafter"/>
</dbReference>
<protein>
    <recommendedName>
        <fullName evidence="1">Cytochrome c oxidase subunit 1</fullName>
        <ecNumber evidence="1">7.1.1.9</ecNumber>
    </recommendedName>
</protein>
<keyword evidence="1" id="KW-0812">Transmembrane</keyword>
<keyword evidence="1" id="KW-0408">Iron</keyword>
<sequence>MIGGSGNWSVPILIGAPDMAFPRLNNISFWLLPPSLLLLLSSALVEVGSGTGWTVYPPLSGITSHSGGAVDSAISSLHLSGVSSILVAGTSWELEAYTTSQSCHQSLSDSMMNNYVLDFNMAHQQQQLLINNGTLQNSKVINNTLDQSLDHCILSTVDSIISTENKSVEHMDDGISMILSDCGNLWTNNYNTVMLQKLNLVYLHQNGCVKYQNEMAKIFNKKLNNLVIQLRAKFHDAPLTYVDMFSAKYHLTSHAKKGDLLRHTILVVGIIKMGTTYIVETK</sequence>
<dbReference type="SUPFAM" id="SSF81442">
    <property type="entry name" value="Cytochrome c oxidase subunit I-like"/>
    <property type="match status" value="1"/>
</dbReference>
<dbReference type="EMBL" id="CAXHTB010000010">
    <property type="protein sequence ID" value="CAL0313895.1"/>
    <property type="molecule type" value="Genomic_DNA"/>
</dbReference>
<dbReference type="EC" id="7.1.1.9" evidence="1"/>
<dbReference type="Pfam" id="PF00115">
    <property type="entry name" value="COX1"/>
    <property type="match status" value="1"/>
</dbReference>
<comment type="subcellular location">
    <subcellularLocation>
        <location evidence="1">Mitochondrion inner membrane</location>
        <topology evidence="1">Multi-pass membrane protein</topology>
    </subcellularLocation>
</comment>
<comment type="pathway">
    <text evidence="1">Energy metabolism; oxidative phosphorylation.</text>
</comment>
<keyword evidence="1" id="KW-0813">Transport</keyword>
<evidence type="ECO:0000256" key="1">
    <source>
        <dbReference type="RuleBase" id="RU000369"/>
    </source>
</evidence>
<dbReference type="GO" id="GO:0046872">
    <property type="term" value="F:metal ion binding"/>
    <property type="evidence" value="ECO:0007669"/>
    <property type="project" value="UniProtKB-KW"/>
</dbReference>
<keyword evidence="1" id="KW-0999">Mitochondrion inner membrane</keyword>
<dbReference type="Gene3D" id="1.20.210.10">
    <property type="entry name" value="Cytochrome c oxidase-like, subunit I domain"/>
    <property type="match status" value="1"/>
</dbReference>
<accession>A0AAV1WWV4</accession>
<dbReference type="GO" id="GO:0005743">
    <property type="term" value="C:mitochondrial inner membrane"/>
    <property type="evidence" value="ECO:0007669"/>
    <property type="project" value="UniProtKB-SubCell"/>
</dbReference>
<reference evidence="3 4" key="1">
    <citation type="submission" date="2024-03" db="EMBL/GenBank/DDBJ databases">
        <authorList>
            <person name="Martinez-Hernandez J."/>
        </authorList>
    </citation>
    <scope>NUCLEOTIDE SEQUENCE [LARGE SCALE GENOMIC DNA]</scope>
</reference>
<dbReference type="PRINTS" id="PR01165">
    <property type="entry name" value="CYCOXIDASEI"/>
</dbReference>
<comment type="similarity">
    <text evidence="1">Belongs to the heme-copper respiratory oxidase family.</text>
</comment>
<dbReference type="Proteomes" id="UP001497480">
    <property type="component" value="Unassembled WGS sequence"/>
</dbReference>
<keyword evidence="1" id="KW-0349">Heme</keyword>
<dbReference type="GO" id="GO:0020037">
    <property type="term" value="F:heme binding"/>
    <property type="evidence" value="ECO:0007669"/>
    <property type="project" value="InterPro"/>
</dbReference>
<dbReference type="GO" id="GO:0015990">
    <property type="term" value="P:electron transport coupled proton transport"/>
    <property type="evidence" value="ECO:0007669"/>
    <property type="project" value="TreeGrafter"/>
</dbReference>
<dbReference type="PANTHER" id="PTHR10422:SF18">
    <property type="entry name" value="CYTOCHROME C OXIDASE SUBUNIT 1"/>
    <property type="match status" value="1"/>
</dbReference>
<keyword evidence="1" id="KW-0472">Membrane</keyword>
<keyword evidence="1" id="KW-0249">Electron transport</keyword>
<dbReference type="InterPro" id="IPR001087">
    <property type="entry name" value="GDSL"/>
</dbReference>
<comment type="caution">
    <text evidence="3">The sequence shown here is derived from an EMBL/GenBank/DDBJ whole genome shotgun (WGS) entry which is preliminary data.</text>
</comment>
<organism evidence="3 4">
    <name type="scientific">Lupinus luteus</name>
    <name type="common">European yellow lupine</name>
    <dbReference type="NCBI Taxonomy" id="3873"/>
    <lineage>
        <taxon>Eukaryota</taxon>
        <taxon>Viridiplantae</taxon>
        <taxon>Streptophyta</taxon>
        <taxon>Embryophyta</taxon>
        <taxon>Tracheophyta</taxon>
        <taxon>Spermatophyta</taxon>
        <taxon>Magnoliopsida</taxon>
        <taxon>eudicotyledons</taxon>
        <taxon>Gunneridae</taxon>
        <taxon>Pentapetalae</taxon>
        <taxon>rosids</taxon>
        <taxon>fabids</taxon>
        <taxon>Fabales</taxon>
        <taxon>Fabaceae</taxon>
        <taxon>Papilionoideae</taxon>
        <taxon>50 kb inversion clade</taxon>
        <taxon>genistoids sensu lato</taxon>
        <taxon>core genistoids</taxon>
        <taxon>Genisteae</taxon>
        <taxon>Lupinus</taxon>
    </lineage>
</organism>
<dbReference type="InterPro" id="IPR000883">
    <property type="entry name" value="Cyt_C_Oxase_1"/>
</dbReference>
<name>A0AAV1WWV4_LUPLU</name>
<keyword evidence="1" id="KW-0679">Respiratory chain</keyword>
<keyword evidence="1" id="KW-0186">Copper</keyword>
<comment type="function">
    <text evidence="1">Component of the cytochrome c oxidase, the last enzyme in the mitochondrial electron transport chain which drives oxidative phosphorylation. The respiratory chain contains 3 multisubunit complexes succinate dehydrogenase (complex II, CII), ubiquinol-cytochrome c oxidoreductase (cytochrome b-c1 complex, complex III, CIII) and cytochrome c oxidase (complex IV, CIV), that cooperate to transfer electrons derived from NADH and succinate to molecular oxygen, creating an electrochemical gradient over the inner membrane that drives transmembrane transport and the ATP synthase. Cytochrome c oxidase is the component of the respiratory chain that catalyzes the reduction of oxygen to water. Electrons originating from reduced cytochrome c in the intermembrane space (IMS) are transferred via the dinuclear copper A center (CU(A)) of subunit 2 and heme A of subunit 1 to the active site in subunit 1, a binuclear center (BNC) formed by heme A3 and copper B (CU(B)). The BNC reduces molecular oxygen to 2 water molecules using 4 electrons from cytochrome c in the IMS and 4 protons from the mitochondrial matrix.</text>
</comment>
<dbReference type="AlphaFoldDB" id="A0AAV1WWV4"/>
<keyword evidence="1" id="KW-0496">Mitochondrion</keyword>
<evidence type="ECO:0000313" key="4">
    <source>
        <dbReference type="Proteomes" id="UP001497480"/>
    </source>
</evidence>